<dbReference type="InterPro" id="IPR000835">
    <property type="entry name" value="HTH_MarR-typ"/>
</dbReference>
<dbReference type="GO" id="GO:0006950">
    <property type="term" value="P:response to stress"/>
    <property type="evidence" value="ECO:0007669"/>
    <property type="project" value="TreeGrafter"/>
</dbReference>
<gene>
    <name evidence="5" type="ORF">GCM10010269_31110</name>
</gene>
<dbReference type="GO" id="GO:0003700">
    <property type="term" value="F:DNA-binding transcription factor activity"/>
    <property type="evidence" value="ECO:0007669"/>
    <property type="project" value="InterPro"/>
</dbReference>
<dbReference type="PANTHER" id="PTHR33164:SF99">
    <property type="entry name" value="MARR FAMILY REGULATORY PROTEIN"/>
    <property type="match status" value="1"/>
</dbReference>
<reference evidence="5" key="2">
    <citation type="submission" date="2020-09" db="EMBL/GenBank/DDBJ databases">
        <authorList>
            <person name="Sun Q."/>
            <person name="Ohkuma M."/>
        </authorList>
    </citation>
    <scope>NUCLEOTIDE SEQUENCE</scope>
    <source>
        <strain evidence="5">JCM 4386</strain>
    </source>
</reference>
<dbReference type="GO" id="GO:0003677">
    <property type="term" value="F:DNA binding"/>
    <property type="evidence" value="ECO:0007669"/>
    <property type="project" value="UniProtKB-KW"/>
</dbReference>
<dbReference type="EMBL" id="BMTL01000011">
    <property type="protein sequence ID" value="GGR89769.1"/>
    <property type="molecule type" value="Genomic_DNA"/>
</dbReference>
<evidence type="ECO:0000256" key="2">
    <source>
        <dbReference type="ARBA" id="ARBA00023125"/>
    </source>
</evidence>
<dbReference type="AlphaFoldDB" id="A0A918FVD2"/>
<keyword evidence="2" id="KW-0238">DNA-binding</keyword>
<sequence length="161" mass="17709">MPTSHPIPRAASRPTGPTTLPDALTLEVVELIGEVVARFYEDYEDAAAGHSLTGAQARLLSLLSLEPLPMRRLAQKLKCEPSNVTGIVDRLESRGLVERRPDPADRRVKLAAATDEGRQIARGLRESLRFAREPLAGLAEEERLALRGLLHRMLTTDGDRT</sequence>
<reference evidence="5" key="1">
    <citation type="journal article" date="2014" name="Int. J. Syst. Evol. Microbiol.">
        <title>Complete genome sequence of Corynebacterium casei LMG S-19264T (=DSM 44701T), isolated from a smear-ripened cheese.</title>
        <authorList>
            <consortium name="US DOE Joint Genome Institute (JGI-PGF)"/>
            <person name="Walter F."/>
            <person name="Albersmeier A."/>
            <person name="Kalinowski J."/>
            <person name="Ruckert C."/>
        </authorList>
    </citation>
    <scope>NUCLEOTIDE SEQUENCE</scope>
    <source>
        <strain evidence="5">JCM 4386</strain>
    </source>
</reference>
<dbReference type="SMART" id="SM00347">
    <property type="entry name" value="HTH_MARR"/>
    <property type="match status" value="1"/>
</dbReference>
<dbReference type="PROSITE" id="PS50995">
    <property type="entry name" value="HTH_MARR_2"/>
    <property type="match status" value="1"/>
</dbReference>
<evidence type="ECO:0000256" key="1">
    <source>
        <dbReference type="ARBA" id="ARBA00023015"/>
    </source>
</evidence>
<keyword evidence="6" id="KW-1185">Reference proteome</keyword>
<dbReference type="InterPro" id="IPR036390">
    <property type="entry name" value="WH_DNA-bd_sf"/>
</dbReference>
<dbReference type="PANTHER" id="PTHR33164">
    <property type="entry name" value="TRANSCRIPTIONAL REGULATOR, MARR FAMILY"/>
    <property type="match status" value="1"/>
</dbReference>
<evidence type="ECO:0000313" key="6">
    <source>
        <dbReference type="Proteomes" id="UP000606194"/>
    </source>
</evidence>
<comment type="caution">
    <text evidence="5">The sequence shown here is derived from an EMBL/GenBank/DDBJ whole genome shotgun (WGS) entry which is preliminary data.</text>
</comment>
<dbReference type="InterPro" id="IPR023187">
    <property type="entry name" value="Tscrpt_reg_MarR-type_CS"/>
</dbReference>
<protein>
    <submittedName>
        <fullName evidence="5">MarR family transcriptional regulator</fullName>
    </submittedName>
</protein>
<keyword evidence="1" id="KW-0805">Transcription regulation</keyword>
<dbReference type="Pfam" id="PF01047">
    <property type="entry name" value="MarR"/>
    <property type="match status" value="1"/>
</dbReference>
<accession>A0A918FVD2</accession>
<dbReference type="PROSITE" id="PS01117">
    <property type="entry name" value="HTH_MARR_1"/>
    <property type="match status" value="1"/>
</dbReference>
<feature type="domain" description="HTH marR-type" evidence="4">
    <location>
        <begin position="25"/>
        <end position="155"/>
    </location>
</feature>
<dbReference type="Proteomes" id="UP000606194">
    <property type="component" value="Unassembled WGS sequence"/>
</dbReference>
<keyword evidence="3" id="KW-0804">Transcription</keyword>
<dbReference type="InterPro" id="IPR039422">
    <property type="entry name" value="MarR/SlyA-like"/>
</dbReference>
<dbReference type="PRINTS" id="PR00598">
    <property type="entry name" value="HTHMARR"/>
</dbReference>
<dbReference type="SUPFAM" id="SSF46785">
    <property type="entry name" value="Winged helix' DNA-binding domain"/>
    <property type="match status" value="1"/>
</dbReference>
<dbReference type="RefSeq" id="WP_190149841.1">
    <property type="nucleotide sequence ID" value="NZ_BMTL01000011.1"/>
</dbReference>
<organism evidence="5 6">
    <name type="scientific">Streptomyces humidus</name>
    <dbReference type="NCBI Taxonomy" id="52259"/>
    <lineage>
        <taxon>Bacteria</taxon>
        <taxon>Bacillati</taxon>
        <taxon>Actinomycetota</taxon>
        <taxon>Actinomycetes</taxon>
        <taxon>Kitasatosporales</taxon>
        <taxon>Streptomycetaceae</taxon>
        <taxon>Streptomyces</taxon>
    </lineage>
</organism>
<evidence type="ECO:0000313" key="5">
    <source>
        <dbReference type="EMBL" id="GGR89769.1"/>
    </source>
</evidence>
<dbReference type="InterPro" id="IPR036388">
    <property type="entry name" value="WH-like_DNA-bd_sf"/>
</dbReference>
<dbReference type="Gene3D" id="1.10.10.10">
    <property type="entry name" value="Winged helix-like DNA-binding domain superfamily/Winged helix DNA-binding domain"/>
    <property type="match status" value="1"/>
</dbReference>
<evidence type="ECO:0000259" key="4">
    <source>
        <dbReference type="PROSITE" id="PS50995"/>
    </source>
</evidence>
<evidence type="ECO:0000256" key="3">
    <source>
        <dbReference type="ARBA" id="ARBA00023163"/>
    </source>
</evidence>
<proteinExistence type="predicted"/>
<name>A0A918FVD2_9ACTN</name>